<dbReference type="InterPro" id="IPR036388">
    <property type="entry name" value="WH-like_DNA-bd_sf"/>
</dbReference>
<dbReference type="InterPro" id="IPR001867">
    <property type="entry name" value="OmpR/PhoB-type_DNA-bd"/>
</dbReference>
<keyword evidence="6" id="KW-1185">Reference proteome</keyword>
<dbReference type="Proteomes" id="UP001257909">
    <property type="component" value="Unassembled WGS sequence"/>
</dbReference>
<dbReference type="InterPro" id="IPR016032">
    <property type="entry name" value="Sig_transdc_resp-reg_C-effctor"/>
</dbReference>
<dbReference type="Gene3D" id="2.120.10.30">
    <property type="entry name" value="TolB, C-terminal domain"/>
    <property type="match status" value="2"/>
</dbReference>
<dbReference type="Gene3D" id="1.10.10.10">
    <property type="entry name" value="Winged helix-like DNA-binding domain superfamily/Winged helix DNA-binding domain"/>
    <property type="match status" value="1"/>
</dbReference>
<dbReference type="Pfam" id="PF00486">
    <property type="entry name" value="Trans_reg_C"/>
    <property type="match status" value="1"/>
</dbReference>
<organism evidence="5 6">
    <name type="scientific">Rheinheimera soli</name>
    <dbReference type="NCBI Taxonomy" id="443616"/>
    <lineage>
        <taxon>Bacteria</taxon>
        <taxon>Pseudomonadati</taxon>
        <taxon>Pseudomonadota</taxon>
        <taxon>Gammaproteobacteria</taxon>
        <taxon>Chromatiales</taxon>
        <taxon>Chromatiaceae</taxon>
        <taxon>Rheinheimera</taxon>
    </lineage>
</organism>
<name>A0ABU1W231_9GAMM</name>
<evidence type="ECO:0000259" key="4">
    <source>
        <dbReference type="PROSITE" id="PS51755"/>
    </source>
</evidence>
<feature type="DNA-binding region" description="OmpR/PhoB-type" evidence="2">
    <location>
        <begin position="24"/>
        <end position="122"/>
    </location>
</feature>
<keyword evidence="1 2" id="KW-0238">DNA-binding</keyword>
<dbReference type="SMART" id="SM00862">
    <property type="entry name" value="Trans_reg_C"/>
    <property type="match status" value="1"/>
</dbReference>
<keyword evidence="3" id="KW-0812">Transmembrane</keyword>
<keyword evidence="3" id="KW-0472">Membrane</keyword>
<evidence type="ECO:0000256" key="1">
    <source>
        <dbReference type="ARBA" id="ARBA00023125"/>
    </source>
</evidence>
<reference evidence="5 6" key="1">
    <citation type="submission" date="2023-07" db="EMBL/GenBank/DDBJ databases">
        <title>Sorghum-associated microbial communities from plants grown in Nebraska, USA.</title>
        <authorList>
            <person name="Schachtman D."/>
        </authorList>
    </citation>
    <scope>NUCLEOTIDE SEQUENCE [LARGE SCALE GENOMIC DNA]</scope>
    <source>
        <strain evidence="5 6">4138</strain>
    </source>
</reference>
<accession>A0ABU1W231</accession>
<dbReference type="SUPFAM" id="SSF82171">
    <property type="entry name" value="DPP6 N-terminal domain-like"/>
    <property type="match status" value="1"/>
</dbReference>
<dbReference type="PROSITE" id="PS51755">
    <property type="entry name" value="OMPR_PHOB"/>
    <property type="match status" value="1"/>
</dbReference>
<evidence type="ECO:0000256" key="3">
    <source>
        <dbReference type="SAM" id="Phobius"/>
    </source>
</evidence>
<comment type="caution">
    <text evidence="5">The sequence shown here is derived from an EMBL/GenBank/DDBJ whole genome shotgun (WGS) entry which is preliminary data.</text>
</comment>
<dbReference type="CDD" id="cd00383">
    <property type="entry name" value="trans_reg_C"/>
    <property type="match status" value="1"/>
</dbReference>
<keyword evidence="3" id="KW-1133">Transmembrane helix</keyword>
<evidence type="ECO:0000256" key="2">
    <source>
        <dbReference type="PROSITE-ProRule" id="PRU01091"/>
    </source>
</evidence>
<dbReference type="SUPFAM" id="SSF69304">
    <property type="entry name" value="Tricorn protease N-terminal domain"/>
    <property type="match status" value="1"/>
</dbReference>
<evidence type="ECO:0000313" key="6">
    <source>
        <dbReference type="Proteomes" id="UP001257909"/>
    </source>
</evidence>
<sequence length="712" mass="79999">MIKSLALAKASFRTFSDMPEQHTQQRFLIGQLTFDPNSRELSSATETLYLEPQAYQLLSLFIAADQGQLSRDQMIEQLWAGRVVSESAINKSVSLLRKAFAQLDPASPYIETLPKVGYRLCQTLTAETPQQQKVDPVTEPAITTQTPAPAVAAVKSSGFKTKLGLGLLWACPLLFFVWWFFITLAPAPEQLTTPYMTAPVPVSHAQGVEYDLSLSADGSVLLYFSSQAEEKQLLLQQGKDQLQLLSEDNDISTAALSPDALQILWVKQNPQGCVVEWFLLAKPEQKKTVALCNTDAVVKLSWQNNSKGFYLRDRADKTQPYALSHYRLDTTAKQQITNPLSSESPTGELAFAESDDGKKLAVLRYLENQQTLLLILDSSSFVVLQQKILPLQATQIDWLGNQLLLSKGAELLQYSFDTDQLEFLFYTGRTVQSLAVVQQQIYYADYELDADIWQHDLSTNKARIRIGSSKIDRMPRVNHKGDLAFLSQRHGKDQIWLQPVDQNEYLLADLPGVPAFVRLQWSPDGESLIFSKDGALWQLTVASGQQRVLIAPEHQVEVANWIADGSGIIYSSQQSGDWQLWQLDLNTAATTQLTTQGGYSGYLLQGQLYFSKFHQDGLFQLDLTTGEEQVLIADFNKINWLNWSLSQGQIYYYQPDQGIRQYQLQSTENSLLLATPERFVHHYAIENQQLFYVKAGLPKGDIYKLVPAGGKK</sequence>
<feature type="transmembrane region" description="Helical" evidence="3">
    <location>
        <begin position="163"/>
        <end position="181"/>
    </location>
</feature>
<dbReference type="PANTHER" id="PTHR36842:SF1">
    <property type="entry name" value="PROTEIN TOLB"/>
    <property type="match status" value="1"/>
</dbReference>
<dbReference type="InterPro" id="IPR011042">
    <property type="entry name" value="6-blade_b-propeller_TolB-like"/>
</dbReference>
<dbReference type="EMBL" id="JAVDWR010000011">
    <property type="protein sequence ID" value="MDR7122029.1"/>
    <property type="molecule type" value="Genomic_DNA"/>
</dbReference>
<evidence type="ECO:0000313" key="5">
    <source>
        <dbReference type="EMBL" id="MDR7122029.1"/>
    </source>
</evidence>
<gene>
    <name evidence="5" type="ORF">J2W69_002986</name>
</gene>
<dbReference type="SUPFAM" id="SSF46894">
    <property type="entry name" value="C-terminal effector domain of the bipartite response regulators"/>
    <property type="match status" value="1"/>
</dbReference>
<dbReference type="PANTHER" id="PTHR36842">
    <property type="entry name" value="PROTEIN TOLB HOMOLOG"/>
    <property type="match status" value="1"/>
</dbReference>
<dbReference type="GO" id="GO:0003677">
    <property type="term" value="F:DNA binding"/>
    <property type="evidence" value="ECO:0007669"/>
    <property type="project" value="UniProtKB-KW"/>
</dbReference>
<dbReference type="RefSeq" id="WP_310279863.1">
    <property type="nucleotide sequence ID" value="NZ_JAVDWR010000011.1"/>
</dbReference>
<protein>
    <submittedName>
        <fullName evidence="5">DNA-binding winged helix-turn-helix (WHTH) protein/Tol biopolymer transport system component</fullName>
    </submittedName>
</protein>
<proteinExistence type="predicted"/>
<feature type="domain" description="OmpR/PhoB-type" evidence="4">
    <location>
        <begin position="24"/>
        <end position="122"/>
    </location>
</feature>